<evidence type="ECO:0000313" key="12">
    <source>
        <dbReference type="EMBL" id="KAB7841647.1"/>
    </source>
</evidence>
<dbReference type="InterPro" id="IPR003439">
    <property type="entry name" value="ABC_transporter-like_ATP-bd"/>
</dbReference>
<dbReference type="Proteomes" id="UP000327000">
    <property type="component" value="Unassembled WGS sequence"/>
</dbReference>
<dbReference type="Gene3D" id="1.20.1560.10">
    <property type="entry name" value="ABC transporter type 1, transmembrane domain"/>
    <property type="match status" value="1"/>
</dbReference>
<evidence type="ECO:0000256" key="6">
    <source>
        <dbReference type="ARBA" id="ARBA00022840"/>
    </source>
</evidence>
<keyword evidence="4 10" id="KW-0812">Transmembrane</keyword>
<keyword evidence="6 12" id="KW-0067">ATP-binding</keyword>
<feature type="region of interest" description="Disordered" evidence="9">
    <location>
        <begin position="1"/>
        <end position="26"/>
    </location>
</feature>
<feature type="transmembrane region" description="Helical" evidence="10">
    <location>
        <begin position="111"/>
        <end position="135"/>
    </location>
</feature>
<keyword evidence="8 10" id="KW-0472">Membrane</keyword>
<evidence type="ECO:0000256" key="10">
    <source>
        <dbReference type="SAM" id="Phobius"/>
    </source>
</evidence>
<feature type="transmembrane region" description="Helical" evidence="10">
    <location>
        <begin position="69"/>
        <end position="91"/>
    </location>
</feature>
<dbReference type="RefSeq" id="WP_004953883.1">
    <property type="nucleotide sequence ID" value="NZ_JBFADJ010000027.1"/>
</dbReference>
<keyword evidence="7 10" id="KW-1133">Transmembrane helix</keyword>
<dbReference type="GO" id="GO:0005524">
    <property type="term" value="F:ATP binding"/>
    <property type="evidence" value="ECO:0007669"/>
    <property type="project" value="UniProtKB-KW"/>
</dbReference>
<dbReference type="InterPro" id="IPR039421">
    <property type="entry name" value="Type_1_exporter"/>
</dbReference>
<dbReference type="GO" id="GO:0016887">
    <property type="term" value="F:ATP hydrolysis activity"/>
    <property type="evidence" value="ECO:0007669"/>
    <property type="project" value="InterPro"/>
</dbReference>
<dbReference type="EMBL" id="VOKX01000040">
    <property type="protein sequence ID" value="KAB7841647.1"/>
    <property type="molecule type" value="Genomic_DNA"/>
</dbReference>
<proteinExistence type="predicted"/>
<dbReference type="GO" id="GO:0015421">
    <property type="term" value="F:ABC-type oligopeptide transporter activity"/>
    <property type="evidence" value="ECO:0007669"/>
    <property type="project" value="TreeGrafter"/>
</dbReference>
<dbReference type="SUPFAM" id="SSF90123">
    <property type="entry name" value="ABC transporter transmembrane region"/>
    <property type="match status" value="1"/>
</dbReference>
<dbReference type="InterPro" id="IPR036640">
    <property type="entry name" value="ABC1_TM_sf"/>
</dbReference>
<comment type="subcellular location">
    <subcellularLocation>
        <location evidence="1">Cell membrane</location>
        <topology evidence="1">Multi-pass membrane protein</topology>
    </subcellularLocation>
</comment>
<evidence type="ECO:0000256" key="9">
    <source>
        <dbReference type="SAM" id="MobiDB-lite"/>
    </source>
</evidence>
<dbReference type="PANTHER" id="PTHR43394:SF1">
    <property type="entry name" value="ATP-BINDING CASSETTE SUB-FAMILY B MEMBER 10, MITOCHONDRIAL"/>
    <property type="match status" value="1"/>
</dbReference>
<dbReference type="Gene3D" id="3.40.50.300">
    <property type="entry name" value="P-loop containing nucleotide triphosphate hydrolases"/>
    <property type="match status" value="1"/>
</dbReference>
<dbReference type="Pfam" id="PF00005">
    <property type="entry name" value="ABC_tran"/>
    <property type="match status" value="1"/>
</dbReference>
<name>A0A5N5W4Z1_STRMB</name>
<accession>A0A5N5W4Z1</accession>
<dbReference type="SMART" id="SM00382">
    <property type="entry name" value="AAA"/>
    <property type="match status" value="1"/>
</dbReference>
<feature type="compositionally biased region" description="Low complexity" evidence="9">
    <location>
        <begin position="1"/>
        <end position="13"/>
    </location>
</feature>
<dbReference type="SUPFAM" id="SSF52540">
    <property type="entry name" value="P-loop containing nucleoside triphosphate hydrolases"/>
    <property type="match status" value="1"/>
</dbReference>
<feature type="transmembrane region" description="Helical" evidence="10">
    <location>
        <begin position="194"/>
        <end position="221"/>
    </location>
</feature>
<evidence type="ECO:0000256" key="1">
    <source>
        <dbReference type="ARBA" id="ARBA00004651"/>
    </source>
</evidence>
<dbReference type="CDD" id="cd03228">
    <property type="entry name" value="ABCC_MRP_Like"/>
    <property type="match status" value="1"/>
</dbReference>
<evidence type="ECO:0000313" key="13">
    <source>
        <dbReference type="Proteomes" id="UP000327000"/>
    </source>
</evidence>
<evidence type="ECO:0000259" key="11">
    <source>
        <dbReference type="PROSITE" id="PS50893"/>
    </source>
</evidence>
<dbReference type="PROSITE" id="PS50893">
    <property type="entry name" value="ABC_TRANSPORTER_2"/>
    <property type="match status" value="1"/>
</dbReference>
<evidence type="ECO:0000256" key="3">
    <source>
        <dbReference type="ARBA" id="ARBA00022475"/>
    </source>
</evidence>
<evidence type="ECO:0000256" key="2">
    <source>
        <dbReference type="ARBA" id="ARBA00022448"/>
    </source>
</evidence>
<keyword evidence="3" id="KW-1003">Cell membrane</keyword>
<dbReference type="InterPro" id="IPR027417">
    <property type="entry name" value="P-loop_NTPase"/>
</dbReference>
<organism evidence="12 13">
    <name type="scientific">Streptomyces mobaraensis</name>
    <name type="common">Streptoverticillium mobaraense</name>
    <dbReference type="NCBI Taxonomy" id="35621"/>
    <lineage>
        <taxon>Bacteria</taxon>
        <taxon>Bacillati</taxon>
        <taxon>Actinomycetota</taxon>
        <taxon>Actinomycetes</taxon>
        <taxon>Kitasatosporales</taxon>
        <taxon>Streptomycetaceae</taxon>
        <taxon>Streptomyces</taxon>
    </lineage>
</organism>
<sequence>MPKTADTADTAETPAPPRPPLPEPKEVRCRDAGVRDAFESASFLQLCSRIPALLAQIARMAWEVDRRDVLVLVGCQLLSGTAAAVGLAATARAMTPVLGGGLVPDRIREALPALIVVAVAAAVARVTYGVASWAVSRLKPRLMTAADVALVEAVVSVELAALNRADFADEHEAAETGAIRCDRMLYDAQAFMSALIRLVAACGVLTVLHPLMLPVLVLAVLPSGAGAVAEAKIEHRTHYANVSRRNVKGMMRWHVTTPRLADEVRANSMRAYLMFWYRTVSHRIDERIVEAAGLGLRVNLLAAVAGGACLTLAWTTLVWLTVTGRVSFAVSATAVVAVRAALGNLTNVVHYCTSLFHSTLYLGDWKRFVDRTRALAPNRGRETAPAHPETIRFENVTYSYPNKARPAVDGLDLTLRRGELVAVVGENGSGKSTLMRLVTGLFTADKGTVSWDGVDLANADPDTVWARTGLVPQFFAYWPLTARENITLGQPLTWDDDRVWETVDLVGLRPTVEEFPEGLDMLLARELWGGVNLSGGQWQRIACARALYRRPPVLILDEPTSELDARGEHMIFQALKDMAKDRITIVVTHRLDNTRIADRIVVMEHGRITEQGPFDRLVTAGGLFQELYALSQDR</sequence>
<evidence type="ECO:0000256" key="5">
    <source>
        <dbReference type="ARBA" id="ARBA00022741"/>
    </source>
</evidence>
<protein>
    <submittedName>
        <fullName evidence="12">ABC transporter ATP-binding protein</fullName>
    </submittedName>
</protein>
<comment type="caution">
    <text evidence="12">The sequence shown here is derived from an EMBL/GenBank/DDBJ whole genome shotgun (WGS) entry which is preliminary data.</text>
</comment>
<gene>
    <name evidence="12" type="ORF">FRZ00_20010</name>
</gene>
<feature type="domain" description="ABC transporter" evidence="11">
    <location>
        <begin position="391"/>
        <end position="630"/>
    </location>
</feature>
<keyword evidence="5" id="KW-0547">Nucleotide-binding</keyword>
<dbReference type="PANTHER" id="PTHR43394">
    <property type="entry name" value="ATP-DEPENDENT PERMEASE MDL1, MITOCHONDRIAL"/>
    <property type="match status" value="1"/>
</dbReference>
<keyword evidence="13" id="KW-1185">Reference proteome</keyword>
<evidence type="ECO:0000256" key="8">
    <source>
        <dbReference type="ARBA" id="ARBA00023136"/>
    </source>
</evidence>
<dbReference type="OrthoDB" id="9806127at2"/>
<dbReference type="AlphaFoldDB" id="A0A5N5W4Z1"/>
<evidence type="ECO:0000256" key="4">
    <source>
        <dbReference type="ARBA" id="ARBA00022692"/>
    </source>
</evidence>
<keyword evidence="2" id="KW-0813">Transport</keyword>
<dbReference type="GO" id="GO:0005886">
    <property type="term" value="C:plasma membrane"/>
    <property type="evidence" value="ECO:0007669"/>
    <property type="project" value="UniProtKB-SubCell"/>
</dbReference>
<reference evidence="12 13" key="1">
    <citation type="journal article" date="2019" name="Microb. Cell Fact.">
        <title>Exploring novel herbicidin analogues by transcriptional regulator overexpression and MS/MS molecular networking.</title>
        <authorList>
            <person name="Shi Y."/>
            <person name="Gu R."/>
            <person name="Li Y."/>
            <person name="Wang X."/>
            <person name="Ren W."/>
            <person name="Li X."/>
            <person name="Wang L."/>
            <person name="Xie Y."/>
            <person name="Hong B."/>
        </authorList>
    </citation>
    <scope>NUCLEOTIDE SEQUENCE [LARGE SCALE GENOMIC DNA]</scope>
    <source>
        <strain evidence="12 13">US-43</strain>
    </source>
</reference>
<dbReference type="FunFam" id="3.40.50.300:FF:000854">
    <property type="entry name" value="Multidrug ABC transporter ATP-binding protein"/>
    <property type="match status" value="1"/>
</dbReference>
<feature type="transmembrane region" description="Helical" evidence="10">
    <location>
        <begin position="300"/>
        <end position="322"/>
    </location>
</feature>
<evidence type="ECO:0000256" key="7">
    <source>
        <dbReference type="ARBA" id="ARBA00022989"/>
    </source>
</evidence>
<dbReference type="InterPro" id="IPR003593">
    <property type="entry name" value="AAA+_ATPase"/>
</dbReference>